<dbReference type="GO" id="GO:0005509">
    <property type="term" value="F:calcium ion binding"/>
    <property type="evidence" value="ECO:0007669"/>
    <property type="project" value="InterPro"/>
</dbReference>
<protein>
    <submittedName>
        <fullName evidence="2">Calcium-binding protein</fullName>
    </submittedName>
</protein>
<dbReference type="InterPro" id="IPR002048">
    <property type="entry name" value="EF_hand_dom"/>
</dbReference>
<dbReference type="Gene3D" id="1.10.238.10">
    <property type="entry name" value="EF-hand"/>
    <property type="match status" value="1"/>
</dbReference>
<dbReference type="InterPro" id="IPR018247">
    <property type="entry name" value="EF_Hand_1_Ca_BS"/>
</dbReference>
<dbReference type="SMART" id="SM00054">
    <property type="entry name" value="EFh"/>
    <property type="match status" value="3"/>
</dbReference>
<dbReference type="PROSITE" id="PS00018">
    <property type="entry name" value="EF_HAND_1"/>
    <property type="match status" value="3"/>
</dbReference>
<dbReference type="InterPro" id="IPR011992">
    <property type="entry name" value="EF-hand-dom_pair"/>
</dbReference>
<dbReference type="Proteomes" id="UP000217257">
    <property type="component" value="Chromosome"/>
</dbReference>
<dbReference type="SUPFAM" id="SSF47473">
    <property type="entry name" value="EF-hand"/>
    <property type="match status" value="1"/>
</dbReference>
<dbReference type="AlphaFoldDB" id="A0A250J996"/>
<sequence length="233" mass="26233">MFHPLIFPCRVARNYLRSNCHALCACPIRGHGGAKTASDSDKSIQRGAFVTTDLQAKKFNYVFKWFDQNGDGWITRDDIEKMVKLFTPLADEKDQKNKSAMDKGFMNWWNLLLEARENKASEKIGKQEFIRIMDAVVIAPKNFEIAVGNIVDGLLGALDRDGNGSLSKEEYVGMYDALGIPPTTSTEAFRRLDRDSDGEISRAEFHQALFEYYLSADPNAPGNWLLGPMDVLK</sequence>
<dbReference type="PROSITE" id="PS50222">
    <property type="entry name" value="EF_HAND_2"/>
    <property type="match status" value="3"/>
</dbReference>
<dbReference type="Pfam" id="PF13405">
    <property type="entry name" value="EF-hand_6"/>
    <property type="match status" value="1"/>
</dbReference>
<gene>
    <name evidence="2" type="ORF">CYFUS_005490</name>
</gene>
<accession>A0A250J996</accession>
<dbReference type="EMBL" id="CP022098">
    <property type="protein sequence ID" value="ATB40042.1"/>
    <property type="molecule type" value="Genomic_DNA"/>
</dbReference>
<proteinExistence type="predicted"/>
<name>A0A250J996_9BACT</name>
<dbReference type="KEGG" id="cfus:CYFUS_005490"/>
<feature type="domain" description="EF-hand" evidence="1">
    <location>
        <begin position="187"/>
        <end position="215"/>
    </location>
</feature>
<evidence type="ECO:0000259" key="1">
    <source>
        <dbReference type="PROSITE" id="PS50222"/>
    </source>
</evidence>
<dbReference type="Pfam" id="PF13499">
    <property type="entry name" value="EF-hand_7"/>
    <property type="match status" value="1"/>
</dbReference>
<organism evidence="2 3">
    <name type="scientific">Cystobacter fuscus</name>
    <dbReference type="NCBI Taxonomy" id="43"/>
    <lineage>
        <taxon>Bacteria</taxon>
        <taxon>Pseudomonadati</taxon>
        <taxon>Myxococcota</taxon>
        <taxon>Myxococcia</taxon>
        <taxon>Myxococcales</taxon>
        <taxon>Cystobacterineae</taxon>
        <taxon>Archangiaceae</taxon>
        <taxon>Cystobacter</taxon>
    </lineage>
</organism>
<evidence type="ECO:0000313" key="2">
    <source>
        <dbReference type="EMBL" id="ATB40042.1"/>
    </source>
</evidence>
<reference evidence="2 3" key="1">
    <citation type="submission" date="2017-06" db="EMBL/GenBank/DDBJ databases">
        <title>Sequencing and comparative analysis of myxobacterial genomes.</title>
        <authorList>
            <person name="Rupp O."/>
            <person name="Goesmann A."/>
            <person name="Sogaard-Andersen L."/>
        </authorList>
    </citation>
    <scope>NUCLEOTIDE SEQUENCE [LARGE SCALE GENOMIC DNA]</scope>
    <source>
        <strain evidence="2 3">DSM 52655</strain>
    </source>
</reference>
<feature type="domain" description="EF-hand" evidence="1">
    <location>
        <begin position="157"/>
        <end position="181"/>
    </location>
</feature>
<evidence type="ECO:0000313" key="3">
    <source>
        <dbReference type="Proteomes" id="UP000217257"/>
    </source>
</evidence>
<dbReference type="CDD" id="cd00051">
    <property type="entry name" value="EFh"/>
    <property type="match status" value="1"/>
</dbReference>
<feature type="domain" description="EF-hand" evidence="1">
    <location>
        <begin position="54"/>
        <end position="89"/>
    </location>
</feature>